<dbReference type="Proteomes" id="UP001333110">
    <property type="component" value="Unassembled WGS sequence"/>
</dbReference>
<organism evidence="1 3">
    <name type="scientific">Mycteria americana</name>
    <name type="common">Wood stork</name>
    <dbReference type="NCBI Taxonomy" id="33587"/>
    <lineage>
        <taxon>Eukaryota</taxon>
        <taxon>Metazoa</taxon>
        <taxon>Chordata</taxon>
        <taxon>Craniata</taxon>
        <taxon>Vertebrata</taxon>
        <taxon>Euteleostomi</taxon>
        <taxon>Archelosauria</taxon>
        <taxon>Archosauria</taxon>
        <taxon>Dinosauria</taxon>
        <taxon>Saurischia</taxon>
        <taxon>Theropoda</taxon>
        <taxon>Coelurosauria</taxon>
        <taxon>Aves</taxon>
        <taxon>Neognathae</taxon>
        <taxon>Neoaves</taxon>
        <taxon>Aequornithes</taxon>
        <taxon>Ciconiiformes</taxon>
        <taxon>Ciconiidae</taxon>
        <taxon>Mycteria</taxon>
    </lineage>
</organism>
<evidence type="ECO:0000313" key="3">
    <source>
        <dbReference type="Proteomes" id="UP001333110"/>
    </source>
</evidence>
<dbReference type="EMBL" id="JAUNZN010000024">
    <property type="protein sequence ID" value="KAK4808443.1"/>
    <property type="molecule type" value="Genomic_DNA"/>
</dbReference>
<evidence type="ECO:0000313" key="2">
    <source>
        <dbReference type="EMBL" id="KAK4808443.1"/>
    </source>
</evidence>
<protein>
    <submittedName>
        <fullName evidence="1">Uncharacterized protein</fullName>
    </submittedName>
</protein>
<evidence type="ECO:0000313" key="1">
    <source>
        <dbReference type="EMBL" id="KAK4808440.1"/>
    </source>
</evidence>
<keyword evidence="3" id="KW-1185">Reference proteome</keyword>
<proteinExistence type="predicted"/>
<dbReference type="EMBL" id="JAUNZN010000024">
    <property type="protein sequence ID" value="KAK4808440.1"/>
    <property type="molecule type" value="Genomic_DNA"/>
</dbReference>
<comment type="caution">
    <text evidence="1">The sequence shown here is derived from an EMBL/GenBank/DDBJ whole genome shotgun (WGS) entry which is preliminary data.</text>
</comment>
<dbReference type="AlphaFoldDB" id="A0AAN7MKF9"/>
<reference evidence="1 3" key="1">
    <citation type="journal article" date="2023" name="J. Hered.">
        <title>Chromosome-level genome of the wood stork (Mycteria americana) provides insight into avian chromosome evolution.</title>
        <authorList>
            <person name="Flamio R. Jr."/>
            <person name="Ramstad K.M."/>
        </authorList>
    </citation>
    <scope>NUCLEOTIDE SEQUENCE [LARGE SCALE GENOMIC DNA]</scope>
    <source>
        <strain evidence="1">JAX WOST 10</strain>
    </source>
</reference>
<gene>
    <name evidence="1" type="ORF">QYF61_004893</name>
    <name evidence="2" type="ORF">QYF61_004896</name>
</gene>
<accession>A0AAN7MKF9</accession>
<name>A0AAN7MKF9_MYCAM</name>
<sequence length="200" mass="22102">MKIVLRKQRNWRENYCDLLLQQNGIQVCEVGTPEPLSIPPPGRDLSSVNYKLGGGGAGGDRILLSDNEARGFWGPGVLLSDGPAGDQSITLRVAYWAGGVDTKEIVRVSGRSTKAVCVQAMYEWGQQGIPMAALVDPRHLRPLIRGLPDALKIHVQSLRERIQKTIEHSRPNPQNLLAHILTWARDVTQYSHLGARDGRD</sequence>